<keyword evidence="5" id="KW-0469">Meiosis</keyword>
<dbReference type="InterPro" id="IPR036678">
    <property type="entry name" value="MutS_con_dom_sf"/>
</dbReference>
<dbReference type="PANTHER" id="PTHR11361">
    <property type="entry name" value="DNA MISMATCH REPAIR PROTEIN MUTS FAMILY MEMBER"/>
    <property type="match status" value="1"/>
</dbReference>
<dbReference type="PhylomeDB" id="A0A0G4ET79"/>
<dbReference type="STRING" id="1169540.A0A0G4ET79"/>
<keyword evidence="9" id="KW-1185">Reference proteome</keyword>
<keyword evidence="2" id="KW-0547">Nucleotide-binding</keyword>
<proteinExistence type="inferred from homology"/>
<dbReference type="GO" id="GO:0140664">
    <property type="term" value="F:ATP-dependent DNA damage sensor activity"/>
    <property type="evidence" value="ECO:0007669"/>
    <property type="project" value="InterPro"/>
</dbReference>
<dbReference type="InterPro" id="IPR045076">
    <property type="entry name" value="MutS"/>
</dbReference>
<dbReference type="InterPro" id="IPR007696">
    <property type="entry name" value="DNA_mismatch_repair_MutS_core"/>
</dbReference>
<dbReference type="InParanoid" id="A0A0G4ET79"/>
<evidence type="ECO:0000256" key="2">
    <source>
        <dbReference type="ARBA" id="ARBA00022741"/>
    </source>
</evidence>
<dbReference type="Gene3D" id="3.40.50.300">
    <property type="entry name" value="P-loop containing nucleotide triphosphate hydrolases"/>
    <property type="match status" value="1"/>
</dbReference>
<dbReference type="Pfam" id="PF05188">
    <property type="entry name" value="MutS_II"/>
    <property type="match status" value="1"/>
</dbReference>
<dbReference type="PIRSF" id="PIRSF037677">
    <property type="entry name" value="DNA_mis_repair_Msh6"/>
    <property type="match status" value="1"/>
</dbReference>
<sequence>MSSGHGRMTPLLQGTSKDGTFASGDGLGSKTSRSKASAGVTGSARGRTGQSAQPSPTPNNGGCGSFFVALIENRAKEVGVAAMDMTSLEIELLQFSDNHTYLQTVRTLLTYFPSELVLCKTAEGSRLHEAIVENHDLEEAKIQFIARRYFDENGGAASVKSAKGARKNMDITNKYVALAAFSALTKYVEHTQKIILTTDGLNVSFRHLDDYVLLDPSTVEHLELLADTRHGDPKKSISALYRTKTRGGARMLRQSLLQPLTDPKEINERLDCVDVFLSHEQMFFDTQRALSQFTDLDLICSRFVARPQHKDNRHGKMMLKSTLQLKHTIQLLPSLTKALEEVTSEMCPLLYLIKENMSDPRLALIAQKIDEIIDEDVSHSKNSSLEKIHLFFAIKPDVEPKLDLARKIYDETVEKVFQLFELYRQEWPDLGLKIEFTETRGYHVSFPSSNFGSAPPELVQIVKKGNKCLATSRKLSTLSLILKDSSIELFRQASQVLSSLTAFVVEHIQALYLLSYSLSMLDLLLAFADFVTLRDPECTCRPMFEDDMQAIAVKQATHPLVQRSCDHFVPFDYYISDCTNFQIVRAPNGAGKTTYLETIAVLAILAHIGSYVPCEFCSFTPLKKIFTRLGTGDKIEDNCSTFQCEMREIAYIEQSVSVPSLVIIDELGRGTSHSDGVAIAWAISEKLLALGAFTLFATHYHVLSNMAKLYPNVKNVHLECAVINEKLHPKFAIADGVGEFTEGYGIKLAAAAGFPQEVIDEALVIAGKLRETEMERWAEAPDQEQMANDKDVYAVAQFLFSTLRSTMSDNELRAFYIQKQNEFFNGPPPPAAQGMAD</sequence>
<dbReference type="AlphaFoldDB" id="A0A0G4ET79"/>
<evidence type="ECO:0000313" key="8">
    <source>
        <dbReference type="EMBL" id="CEM01236.1"/>
    </source>
</evidence>
<name>A0A0G4ET79_VITBC</name>
<dbReference type="OrthoDB" id="295033at2759"/>
<dbReference type="OMA" id="KMTMLYK"/>
<gene>
    <name evidence="8" type="ORF">Vbra_13067</name>
</gene>
<dbReference type="SUPFAM" id="SSF53150">
    <property type="entry name" value="DNA repair protein MutS, domain II"/>
    <property type="match status" value="1"/>
</dbReference>
<dbReference type="GO" id="GO:0006298">
    <property type="term" value="P:mismatch repair"/>
    <property type="evidence" value="ECO:0007669"/>
    <property type="project" value="InterPro"/>
</dbReference>
<evidence type="ECO:0000259" key="7">
    <source>
        <dbReference type="PROSITE" id="PS00486"/>
    </source>
</evidence>
<dbReference type="Gene3D" id="1.10.1420.10">
    <property type="match status" value="2"/>
</dbReference>
<dbReference type="GO" id="GO:0030983">
    <property type="term" value="F:mismatched DNA binding"/>
    <property type="evidence" value="ECO:0007669"/>
    <property type="project" value="InterPro"/>
</dbReference>
<dbReference type="Pfam" id="PF05192">
    <property type="entry name" value="MutS_III"/>
    <property type="match status" value="1"/>
</dbReference>
<dbReference type="InterPro" id="IPR017261">
    <property type="entry name" value="DNA_mismatch_repair_MutS/MSH"/>
</dbReference>
<dbReference type="CDD" id="cd03243">
    <property type="entry name" value="ABC_MutS_homologs"/>
    <property type="match status" value="1"/>
</dbReference>
<dbReference type="SUPFAM" id="SSF48334">
    <property type="entry name" value="DNA repair protein MutS, domain III"/>
    <property type="match status" value="1"/>
</dbReference>
<dbReference type="InterPro" id="IPR036187">
    <property type="entry name" value="DNA_mismatch_repair_MutS_sf"/>
</dbReference>
<dbReference type="InterPro" id="IPR027417">
    <property type="entry name" value="P-loop_NTPase"/>
</dbReference>
<feature type="domain" description="DNA mismatch repair proteins mutS family" evidence="7">
    <location>
        <begin position="660"/>
        <end position="676"/>
    </location>
</feature>
<dbReference type="VEuPathDB" id="CryptoDB:Vbra_13067"/>
<evidence type="ECO:0000256" key="1">
    <source>
        <dbReference type="ARBA" id="ARBA00006271"/>
    </source>
</evidence>
<dbReference type="GO" id="GO:0005634">
    <property type="term" value="C:nucleus"/>
    <property type="evidence" value="ECO:0007669"/>
    <property type="project" value="TreeGrafter"/>
</dbReference>
<accession>A0A0G4ET79</accession>
<dbReference type="GO" id="GO:0007131">
    <property type="term" value="P:reciprocal meiotic recombination"/>
    <property type="evidence" value="ECO:0007669"/>
    <property type="project" value="TreeGrafter"/>
</dbReference>
<dbReference type="SMART" id="SM00533">
    <property type="entry name" value="MUTSd"/>
    <property type="match status" value="1"/>
</dbReference>
<dbReference type="PANTHER" id="PTHR11361:SF21">
    <property type="entry name" value="MUTS PROTEIN HOMOLOG 4"/>
    <property type="match status" value="1"/>
</dbReference>
<dbReference type="EMBL" id="CDMY01000305">
    <property type="protein sequence ID" value="CEM01236.1"/>
    <property type="molecule type" value="Genomic_DNA"/>
</dbReference>
<comment type="similarity">
    <text evidence="1">Belongs to the DNA mismatch repair MutS family.</text>
</comment>
<evidence type="ECO:0000256" key="3">
    <source>
        <dbReference type="ARBA" id="ARBA00022840"/>
    </source>
</evidence>
<dbReference type="GO" id="GO:0005524">
    <property type="term" value="F:ATP binding"/>
    <property type="evidence" value="ECO:0007669"/>
    <property type="project" value="UniProtKB-KW"/>
</dbReference>
<dbReference type="InterPro" id="IPR007860">
    <property type="entry name" value="DNA_mmatch_repair_MutS_con_dom"/>
</dbReference>
<evidence type="ECO:0000256" key="5">
    <source>
        <dbReference type="ARBA" id="ARBA00023254"/>
    </source>
</evidence>
<evidence type="ECO:0000313" key="9">
    <source>
        <dbReference type="Proteomes" id="UP000041254"/>
    </source>
</evidence>
<organism evidence="8 9">
    <name type="scientific">Vitrella brassicaformis (strain CCMP3155)</name>
    <dbReference type="NCBI Taxonomy" id="1169540"/>
    <lineage>
        <taxon>Eukaryota</taxon>
        <taxon>Sar</taxon>
        <taxon>Alveolata</taxon>
        <taxon>Colpodellida</taxon>
        <taxon>Vitrellaceae</taxon>
        <taxon>Vitrella</taxon>
    </lineage>
</organism>
<dbReference type="SUPFAM" id="SSF52540">
    <property type="entry name" value="P-loop containing nucleoside triphosphate hydrolases"/>
    <property type="match status" value="1"/>
</dbReference>
<dbReference type="Proteomes" id="UP000041254">
    <property type="component" value="Unassembled WGS sequence"/>
</dbReference>
<evidence type="ECO:0000256" key="4">
    <source>
        <dbReference type="ARBA" id="ARBA00023125"/>
    </source>
</evidence>
<dbReference type="FunFam" id="3.40.50.300:FF:000870">
    <property type="entry name" value="MutS protein homolog 4"/>
    <property type="match status" value="1"/>
</dbReference>
<evidence type="ECO:0000256" key="6">
    <source>
        <dbReference type="SAM" id="MobiDB-lite"/>
    </source>
</evidence>
<keyword evidence="3" id="KW-0067">ATP-binding</keyword>
<dbReference type="Pfam" id="PF00488">
    <property type="entry name" value="MutS_V"/>
    <property type="match status" value="1"/>
</dbReference>
<protein>
    <recommendedName>
        <fullName evidence="7">DNA mismatch repair proteins mutS family domain-containing protein</fullName>
    </recommendedName>
</protein>
<dbReference type="SMART" id="SM00534">
    <property type="entry name" value="MUTSac"/>
    <property type="match status" value="1"/>
</dbReference>
<dbReference type="PROSITE" id="PS00486">
    <property type="entry name" value="DNA_MISMATCH_REPAIR_2"/>
    <property type="match status" value="1"/>
</dbReference>
<reference evidence="8 9" key="1">
    <citation type="submission" date="2014-11" db="EMBL/GenBank/DDBJ databases">
        <authorList>
            <person name="Zhu J."/>
            <person name="Qi W."/>
            <person name="Song R."/>
        </authorList>
    </citation>
    <scope>NUCLEOTIDE SEQUENCE [LARGE SCALE GENOMIC DNA]</scope>
</reference>
<feature type="compositionally biased region" description="Polar residues" evidence="6">
    <location>
        <begin position="48"/>
        <end position="60"/>
    </location>
</feature>
<keyword evidence="4" id="KW-0238">DNA-binding</keyword>
<dbReference type="Gene3D" id="3.30.420.110">
    <property type="entry name" value="MutS, connector domain"/>
    <property type="match status" value="1"/>
</dbReference>
<feature type="region of interest" description="Disordered" evidence="6">
    <location>
        <begin position="1"/>
        <end position="60"/>
    </location>
</feature>
<dbReference type="InterPro" id="IPR000432">
    <property type="entry name" value="DNA_mismatch_repair_MutS_C"/>
</dbReference>